<evidence type="ECO:0008006" key="3">
    <source>
        <dbReference type="Google" id="ProtNLM"/>
    </source>
</evidence>
<proteinExistence type="predicted"/>
<dbReference type="EMBL" id="BBNU01000014">
    <property type="protein sequence ID" value="GAL81152.1"/>
    <property type="molecule type" value="Genomic_DNA"/>
</dbReference>
<sequence length="116" mass="12457">MMLIFWADGSFKNVLGSETWVESWQNGADGCATPVAPHDGSNPATFTYDNNVLTLNGLGAYIGLPKGTNTGELSNPADAPDFVTYNVSFIDNNTISVSIETGTGSGTFWQFKLERI</sequence>
<gene>
    <name evidence="1" type="ORF">JCM19274_3896</name>
</gene>
<evidence type="ECO:0000313" key="1">
    <source>
        <dbReference type="EMBL" id="GAL81152.1"/>
    </source>
</evidence>
<dbReference type="Proteomes" id="UP000029643">
    <property type="component" value="Unassembled WGS sequence"/>
</dbReference>
<organism evidence="1 2">
    <name type="scientific">Algibacter lectus</name>
    <dbReference type="NCBI Taxonomy" id="221126"/>
    <lineage>
        <taxon>Bacteria</taxon>
        <taxon>Pseudomonadati</taxon>
        <taxon>Bacteroidota</taxon>
        <taxon>Flavobacteriia</taxon>
        <taxon>Flavobacteriales</taxon>
        <taxon>Flavobacteriaceae</taxon>
        <taxon>Algibacter</taxon>
    </lineage>
</organism>
<accession>A0A090X6E7</accession>
<reference evidence="1 2" key="1">
    <citation type="journal article" date="2014" name="Genome Announc.">
        <title>Draft Genome Sequences of Marine Flavobacterium Algibacter lectus Strains SS8 and NR4.</title>
        <authorList>
            <person name="Takatani N."/>
            <person name="Nakanishi M."/>
            <person name="Meirelles P."/>
            <person name="Mino S."/>
            <person name="Suda W."/>
            <person name="Oshima K."/>
            <person name="Hattori M."/>
            <person name="Ohkuma M."/>
            <person name="Hosokawa M."/>
            <person name="Miyashita K."/>
            <person name="Thompson F.L."/>
            <person name="Niwa A."/>
            <person name="Sawabe T."/>
            <person name="Sawabe T."/>
        </authorList>
    </citation>
    <scope>NUCLEOTIDE SEQUENCE [LARGE SCALE GENOMIC DNA]</scope>
    <source>
        <strain evidence="2">JCM19274</strain>
    </source>
</reference>
<dbReference type="AlphaFoldDB" id="A0A090X6E7"/>
<comment type="caution">
    <text evidence="1">The sequence shown here is derived from an EMBL/GenBank/DDBJ whole genome shotgun (WGS) entry which is preliminary data.</text>
</comment>
<name>A0A090X6E7_9FLAO</name>
<protein>
    <recommendedName>
        <fullName evidence="3">Lipocalin-like domain-containing protein</fullName>
    </recommendedName>
</protein>
<evidence type="ECO:0000313" key="2">
    <source>
        <dbReference type="Proteomes" id="UP000029643"/>
    </source>
</evidence>